<dbReference type="InterPro" id="IPR014776">
    <property type="entry name" value="4pyrrole_Mease_sub2"/>
</dbReference>
<keyword evidence="4 6" id="KW-0808">Transferase</keyword>
<dbReference type="AlphaFoldDB" id="A0A1I1FZF0"/>
<comment type="function">
    <text evidence="6">Catalyzes the 2'-O-methylation of the ribose of cytidine 1402 (C1402) in 16S rRNA.</text>
</comment>
<dbReference type="HAMAP" id="MF_01877">
    <property type="entry name" value="16SrRNA_methyltr_I"/>
    <property type="match status" value="1"/>
</dbReference>
<sequence length="305" mass="33422">MTRNSSPTVQAPQSVNESVEHTKKQACLYVVATPIGNLDDMTARALTILQQVDRIAAEDTRLTQKLLQHFGIQSPLISLHDHNEEARSKQLVSFLERGESLALVSDAGTPLISDPGYSLVRQVRAGGFSVVPIPGVSALIAALSVAGLPTDRFYFAGFLPAKSQARSKQLEELKLQQGTLIFYESPHRILASLQTMVDVLGGERPACLAREITKRYETFLHAPLAELLQQVQADSNQQRGELVVMVEGYQGVQDAEDWSEACRWLGELKNEMPPSRACALVAKMTGVKKKPLYAWMLAQEAAGKA</sequence>
<dbReference type="FunFam" id="3.40.1010.10:FF:000002">
    <property type="entry name" value="Ribosomal RNA small subunit methyltransferase I"/>
    <property type="match status" value="1"/>
</dbReference>
<gene>
    <name evidence="6" type="primary">rsmI</name>
    <name evidence="9" type="ORF">SAMN05660443_1290</name>
</gene>
<dbReference type="PROSITE" id="PS01296">
    <property type="entry name" value="RSMI"/>
    <property type="match status" value="1"/>
</dbReference>
<dbReference type="Pfam" id="PF00590">
    <property type="entry name" value="TP_methylase"/>
    <property type="match status" value="1"/>
</dbReference>
<dbReference type="SUPFAM" id="SSF53790">
    <property type="entry name" value="Tetrapyrrole methylase"/>
    <property type="match status" value="1"/>
</dbReference>
<dbReference type="STRING" id="1122252.SAMN05660443_1290"/>
<reference evidence="9 10" key="1">
    <citation type="submission" date="2016-10" db="EMBL/GenBank/DDBJ databases">
        <authorList>
            <person name="de Groot N.N."/>
        </authorList>
    </citation>
    <scope>NUCLEOTIDE SEQUENCE [LARGE SCALE GENOMIC DNA]</scope>
    <source>
        <strain evidence="9 10">DSM 18438</strain>
    </source>
</reference>
<dbReference type="InterPro" id="IPR018063">
    <property type="entry name" value="SAM_MeTrfase_RsmI_CS"/>
</dbReference>
<dbReference type="NCBIfam" id="TIGR00096">
    <property type="entry name" value="16S rRNA (cytidine(1402)-2'-O)-methyltransferase"/>
    <property type="match status" value="1"/>
</dbReference>
<protein>
    <recommendedName>
        <fullName evidence="6">Ribosomal RNA small subunit methyltransferase I</fullName>
        <ecNumber evidence="6">2.1.1.198</ecNumber>
    </recommendedName>
    <alternativeName>
        <fullName evidence="6">16S rRNA 2'-O-ribose C1402 methyltransferase</fullName>
    </alternativeName>
    <alternativeName>
        <fullName evidence="6">rRNA (cytidine-2'-O-)-methyltransferase RsmI</fullName>
    </alternativeName>
</protein>
<name>A0A1I1FZF0_9GAMM</name>
<keyword evidence="2 6" id="KW-0698">rRNA processing</keyword>
<dbReference type="OrthoDB" id="9809084at2"/>
<comment type="similarity">
    <text evidence="6">Belongs to the methyltransferase superfamily. RsmI family.</text>
</comment>
<dbReference type="Proteomes" id="UP000199058">
    <property type="component" value="Unassembled WGS sequence"/>
</dbReference>
<dbReference type="GO" id="GO:0070677">
    <property type="term" value="F:rRNA (cytosine-2'-O-)-methyltransferase activity"/>
    <property type="evidence" value="ECO:0007669"/>
    <property type="project" value="UniProtKB-UniRule"/>
</dbReference>
<dbReference type="InterPro" id="IPR008189">
    <property type="entry name" value="rRNA_ssu_MeTfrase_I"/>
</dbReference>
<keyword evidence="10" id="KW-1185">Reference proteome</keyword>
<evidence type="ECO:0000256" key="3">
    <source>
        <dbReference type="ARBA" id="ARBA00022603"/>
    </source>
</evidence>
<comment type="catalytic activity">
    <reaction evidence="6">
        <text>cytidine(1402) in 16S rRNA + S-adenosyl-L-methionine = 2'-O-methylcytidine(1402) in 16S rRNA + S-adenosyl-L-homocysteine + H(+)</text>
        <dbReference type="Rhea" id="RHEA:42924"/>
        <dbReference type="Rhea" id="RHEA-COMP:10285"/>
        <dbReference type="Rhea" id="RHEA-COMP:10286"/>
        <dbReference type="ChEBI" id="CHEBI:15378"/>
        <dbReference type="ChEBI" id="CHEBI:57856"/>
        <dbReference type="ChEBI" id="CHEBI:59789"/>
        <dbReference type="ChEBI" id="CHEBI:74495"/>
        <dbReference type="ChEBI" id="CHEBI:82748"/>
        <dbReference type="EC" id="2.1.1.198"/>
    </reaction>
</comment>
<evidence type="ECO:0000259" key="7">
    <source>
        <dbReference type="Pfam" id="PF00590"/>
    </source>
</evidence>
<dbReference type="InterPro" id="IPR014777">
    <property type="entry name" value="4pyrrole_Mease_sub1"/>
</dbReference>
<evidence type="ECO:0000256" key="1">
    <source>
        <dbReference type="ARBA" id="ARBA00022490"/>
    </source>
</evidence>
<dbReference type="InterPro" id="IPR000878">
    <property type="entry name" value="4pyrrol_Mease"/>
</dbReference>
<proteinExistence type="inferred from homology"/>
<evidence type="ECO:0000256" key="5">
    <source>
        <dbReference type="ARBA" id="ARBA00022691"/>
    </source>
</evidence>
<dbReference type="RefSeq" id="WP_091960873.1">
    <property type="nucleotide sequence ID" value="NZ_FOLH01000002.1"/>
</dbReference>
<dbReference type="Pfam" id="PF23016">
    <property type="entry name" value="RsmI_C"/>
    <property type="match status" value="1"/>
</dbReference>
<dbReference type="Gene3D" id="3.40.1010.10">
    <property type="entry name" value="Cobalt-precorrin-4 Transmethylase, Domain 1"/>
    <property type="match status" value="1"/>
</dbReference>
<evidence type="ECO:0000256" key="2">
    <source>
        <dbReference type="ARBA" id="ARBA00022552"/>
    </source>
</evidence>
<evidence type="ECO:0000256" key="6">
    <source>
        <dbReference type="HAMAP-Rule" id="MF_01877"/>
    </source>
</evidence>
<dbReference type="GO" id="GO:0005737">
    <property type="term" value="C:cytoplasm"/>
    <property type="evidence" value="ECO:0007669"/>
    <property type="project" value="UniProtKB-SubCell"/>
</dbReference>
<organism evidence="9 10">
    <name type="scientific">Marinospirillum celere</name>
    <dbReference type="NCBI Taxonomy" id="1122252"/>
    <lineage>
        <taxon>Bacteria</taxon>
        <taxon>Pseudomonadati</taxon>
        <taxon>Pseudomonadota</taxon>
        <taxon>Gammaproteobacteria</taxon>
        <taxon>Oceanospirillales</taxon>
        <taxon>Oceanospirillaceae</taxon>
        <taxon>Marinospirillum</taxon>
    </lineage>
</organism>
<evidence type="ECO:0000313" key="10">
    <source>
        <dbReference type="Proteomes" id="UP000199058"/>
    </source>
</evidence>
<dbReference type="CDD" id="cd11648">
    <property type="entry name" value="RsmI"/>
    <property type="match status" value="1"/>
</dbReference>
<dbReference type="EMBL" id="FOLH01000002">
    <property type="protein sequence ID" value="SFC04412.1"/>
    <property type="molecule type" value="Genomic_DNA"/>
</dbReference>
<dbReference type="Gene3D" id="3.30.950.10">
    <property type="entry name" value="Methyltransferase, Cobalt-precorrin-4 Transmethylase, Domain 2"/>
    <property type="match status" value="1"/>
</dbReference>
<dbReference type="PIRSF" id="PIRSF005917">
    <property type="entry name" value="MTase_YraL"/>
    <property type="match status" value="1"/>
</dbReference>
<keyword evidence="5 6" id="KW-0949">S-adenosyl-L-methionine</keyword>
<dbReference type="InterPro" id="IPR035996">
    <property type="entry name" value="4pyrrol_Methylase_sf"/>
</dbReference>
<dbReference type="FunFam" id="3.30.950.10:FF:000002">
    <property type="entry name" value="Ribosomal RNA small subunit methyltransferase I"/>
    <property type="match status" value="1"/>
</dbReference>
<dbReference type="EC" id="2.1.1.198" evidence="6"/>
<comment type="subcellular location">
    <subcellularLocation>
        <location evidence="6">Cytoplasm</location>
    </subcellularLocation>
</comment>
<evidence type="ECO:0000313" key="9">
    <source>
        <dbReference type="EMBL" id="SFC04412.1"/>
    </source>
</evidence>
<dbReference type="PANTHER" id="PTHR46111">
    <property type="entry name" value="RIBOSOMAL RNA SMALL SUBUNIT METHYLTRANSFERASE I"/>
    <property type="match status" value="1"/>
</dbReference>
<evidence type="ECO:0000259" key="8">
    <source>
        <dbReference type="Pfam" id="PF23016"/>
    </source>
</evidence>
<keyword evidence="1 6" id="KW-0963">Cytoplasm</keyword>
<keyword evidence="3 6" id="KW-0489">Methyltransferase</keyword>
<accession>A0A1I1FZF0</accession>
<dbReference type="PANTHER" id="PTHR46111:SF1">
    <property type="entry name" value="RIBOSOMAL RNA SMALL SUBUNIT METHYLTRANSFERASE I"/>
    <property type="match status" value="1"/>
</dbReference>
<feature type="domain" description="RsmI HTH" evidence="8">
    <location>
        <begin position="256"/>
        <end position="299"/>
    </location>
</feature>
<evidence type="ECO:0000256" key="4">
    <source>
        <dbReference type="ARBA" id="ARBA00022679"/>
    </source>
</evidence>
<dbReference type="InterPro" id="IPR053910">
    <property type="entry name" value="RsmI_HTH"/>
</dbReference>
<feature type="domain" description="Tetrapyrrole methylase" evidence="7">
    <location>
        <begin position="28"/>
        <end position="227"/>
    </location>
</feature>